<feature type="chain" id="PRO_5042144788" description="Peptidase A1 domain-containing protein" evidence="7">
    <location>
        <begin position="25"/>
        <end position="447"/>
    </location>
</feature>
<dbReference type="AlphaFoldDB" id="A0AAD2HU59"/>
<dbReference type="PROSITE" id="PS51767">
    <property type="entry name" value="PEPTIDASE_A1"/>
    <property type="match status" value="1"/>
</dbReference>
<protein>
    <recommendedName>
        <fullName evidence="8">Peptidase A1 domain-containing protein</fullName>
    </recommendedName>
</protein>
<evidence type="ECO:0000256" key="3">
    <source>
        <dbReference type="ARBA" id="ARBA00022750"/>
    </source>
</evidence>
<reference evidence="9" key="1">
    <citation type="submission" date="2023-11" db="EMBL/GenBank/DDBJ databases">
        <authorList>
            <person name="De Vega J J."/>
            <person name="De Vega J J."/>
        </authorList>
    </citation>
    <scope>NUCLEOTIDE SEQUENCE</scope>
</reference>
<keyword evidence="3 6" id="KW-0064">Aspartyl protease</keyword>
<dbReference type="InterPro" id="IPR001461">
    <property type="entry name" value="Aspartic_peptidase_A1"/>
</dbReference>
<comment type="caution">
    <text evidence="9">The sequence shown here is derived from an EMBL/GenBank/DDBJ whole genome shotgun (WGS) entry which is preliminary data.</text>
</comment>
<feature type="active site" evidence="5">
    <location>
        <position position="328"/>
    </location>
</feature>
<name>A0AAD2HU59_9AGAR</name>
<keyword evidence="7" id="KW-0732">Signal</keyword>
<dbReference type="PANTHER" id="PTHR47966">
    <property type="entry name" value="BETA-SITE APP-CLEAVING ENZYME, ISOFORM A-RELATED"/>
    <property type="match status" value="1"/>
</dbReference>
<sequence length="447" mass="48828">MKHPRSLPLTFVMFLLSVPHLVLLCSVFTAANPLQYNYPRAVPINRSFRHRPPTHILSVFQPGMIKWEIQSLPFKYRNVQGYLRDISSFDGVLNHIAVEEEIAEHPISLPPVPAPRSMPLEDYISDNMDVMYYGLLGVGTPSQSLSVDIDTGSADFWLPVKCTNCYNRQFDDAQSSTCRSSDESFSVYYGSGSVFGTIMQDTITLDGLQVSDVYFGAASAVYGDFVELPNDGLLGMAFSNISQSKKPTLFETLVNKQLIPASMFSLHLARNQAKGSELYLGGIDPFKVTGPVTWIPLLSKAYWSVSMDAITINAHTVLPTLGTCAIVDSGTTLIYLPASHASAFYAMIPSAKPAPDYGPEFYSYRCSDVLDIAFSFGGHSFSINQADFNLGRTSQGSSDCVGGILALGDGFPSDIAIIGDEFLKSWYSTYDSSGVGRVGFSPDINNT</sequence>
<keyword evidence="2 6" id="KW-0645">Protease</keyword>
<proteinExistence type="inferred from homology"/>
<dbReference type="PANTHER" id="PTHR47966:SF51">
    <property type="entry name" value="BETA-SITE APP-CLEAVING ENZYME, ISOFORM A-RELATED"/>
    <property type="match status" value="1"/>
</dbReference>
<comment type="similarity">
    <text evidence="1 6">Belongs to the peptidase A1 family.</text>
</comment>
<dbReference type="EMBL" id="CAVNYO010000444">
    <property type="protein sequence ID" value="CAK5281506.1"/>
    <property type="molecule type" value="Genomic_DNA"/>
</dbReference>
<organism evidence="9 10">
    <name type="scientific">Mycena citricolor</name>
    <dbReference type="NCBI Taxonomy" id="2018698"/>
    <lineage>
        <taxon>Eukaryota</taxon>
        <taxon>Fungi</taxon>
        <taxon>Dikarya</taxon>
        <taxon>Basidiomycota</taxon>
        <taxon>Agaricomycotina</taxon>
        <taxon>Agaricomycetes</taxon>
        <taxon>Agaricomycetidae</taxon>
        <taxon>Agaricales</taxon>
        <taxon>Marasmiineae</taxon>
        <taxon>Mycenaceae</taxon>
        <taxon>Mycena</taxon>
    </lineage>
</organism>
<dbReference type="InterPro" id="IPR001969">
    <property type="entry name" value="Aspartic_peptidase_AS"/>
</dbReference>
<dbReference type="PRINTS" id="PR00792">
    <property type="entry name" value="PEPSIN"/>
</dbReference>
<evidence type="ECO:0000256" key="6">
    <source>
        <dbReference type="RuleBase" id="RU000454"/>
    </source>
</evidence>
<keyword evidence="4 6" id="KW-0378">Hydrolase</keyword>
<evidence type="ECO:0000313" key="10">
    <source>
        <dbReference type="Proteomes" id="UP001295794"/>
    </source>
</evidence>
<dbReference type="InterPro" id="IPR033121">
    <property type="entry name" value="PEPTIDASE_A1"/>
</dbReference>
<evidence type="ECO:0000256" key="7">
    <source>
        <dbReference type="SAM" id="SignalP"/>
    </source>
</evidence>
<evidence type="ECO:0000259" key="8">
    <source>
        <dbReference type="PROSITE" id="PS51767"/>
    </source>
</evidence>
<dbReference type="CDD" id="cd05471">
    <property type="entry name" value="pepsin_like"/>
    <property type="match status" value="1"/>
</dbReference>
<dbReference type="GO" id="GO:0006508">
    <property type="term" value="P:proteolysis"/>
    <property type="evidence" value="ECO:0007669"/>
    <property type="project" value="UniProtKB-KW"/>
</dbReference>
<feature type="signal peptide" evidence="7">
    <location>
        <begin position="1"/>
        <end position="24"/>
    </location>
</feature>
<dbReference type="PROSITE" id="PS00141">
    <property type="entry name" value="ASP_PROTEASE"/>
    <property type="match status" value="1"/>
</dbReference>
<gene>
    <name evidence="9" type="ORF">MYCIT1_LOCUS32680</name>
</gene>
<feature type="domain" description="Peptidase A1" evidence="8">
    <location>
        <begin position="132"/>
        <end position="441"/>
    </location>
</feature>
<feature type="active site" evidence="5">
    <location>
        <position position="150"/>
    </location>
</feature>
<dbReference type="FunFam" id="2.40.70.10:FF:000115">
    <property type="entry name" value="Lysosomal aspartic protease"/>
    <property type="match status" value="1"/>
</dbReference>
<evidence type="ECO:0000256" key="1">
    <source>
        <dbReference type="ARBA" id="ARBA00007447"/>
    </source>
</evidence>
<evidence type="ECO:0000256" key="4">
    <source>
        <dbReference type="ARBA" id="ARBA00022801"/>
    </source>
</evidence>
<dbReference type="InterPro" id="IPR021109">
    <property type="entry name" value="Peptidase_aspartic_dom_sf"/>
</dbReference>
<evidence type="ECO:0000256" key="5">
    <source>
        <dbReference type="PIRSR" id="PIRSR601461-1"/>
    </source>
</evidence>
<dbReference type="InterPro" id="IPR034164">
    <property type="entry name" value="Pepsin-like_dom"/>
</dbReference>
<evidence type="ECO:0000256" key="2">
    <source>
        <dbReference type="ARBA" id="ARBA00022670"/>
    </source>
</evidence>
<evidence type="ECO:0000313" key="9">
    <source>
        <dbReference type="EMBL" id="CAK5281506.1"/>
    </source>
</evidence>
<dbReference type="Gene3D" id="2.40.70.10">
    <property type="entry name" value="Acid Proteases"/>
    <property type="match status" value="2"/>
</dbReference>
<keyword evidence="10" id="KW-1185">Reference proteome</keyword>
<dbReference type="Proteomes" id="UP001295794">
    <property type="component" value="Unassembled WGS sequence"/>
</dbReference>
<dbReference type="GO" id="GO:0004190">
    <property type="term" value="F:aspartic-type endopeptidase activity"/>
    <property type="evidence" value="ECO:0007669"/>
    <property type="project" value="UniProtKB-KW"/>
</dbReference>
<accession>A0AAD2HU59</accession>
<dbReference type="Pfam" id="PF00026">
    <property type="entry name" value="Asp"/>
    <property type="match status" value="1"/>
</dbReference>
<dbReference type="SUPFAM" id="SSF50630">
    <property type="entry name" value="Acid proteases"/>
    <property type="match status" value="1"/>
</dbReference>